<dbReference type="EMBL" id="BSRX01000005">
    <property type="protein sequence ID" value="GLW53089.1"/>
    <property type="molecule type" value="Genomic_DNA"/>
</dbReference>
<dbReference type="PROSITE" id="PS00134">
    <property type="entry name" value="TRYPSIN_HIS"/>
    <property type="match status" value="1"/>
</dbReference>
<dbReference type="Pfam" id="PF13365">
    <property type="entry name" value="Trypsin_2"/>
    <property type="match status" value="1"/>
</dbReference>
<name>A0A9W6PDN7_9ACTN</name>
<dbReference type="Proteomes" id="UP001165143">
    <property type="component" value="Unassembled WGS sequence"/>
</dbReference>
<accession>A0A9W6PDN7</accession>
<protein>
    <recommendedName>
        <fullName evidence="4">Peptidase S1 domain-containing protein</fullName>
    </recommendedName>
</protein>
<dbReference type="SUPFAM" id="SSF50494">
    <property type="entry name" value="Trypsin-like serine proteases"/>
    <property type="match status" value="1"/>
</dbReference>
<evidence type="ECO:0000313" key="3">
    <source>
        <dbReference type="Proteomes" id="UP001165143"/>
    </source>
</evidence>
<dbReference type="GO" id="GO:0004252">
    <property type="term" value="F:serine-type endopeptidase activity"/>
    <property type="evidence" value="ECO:0007669"/>
    <property type="project" value="InterPro"/>
</dbReference>
<proteinExistence type="predicted"/>
<dbReference type="GO" id="GO:0006508">
    <property type="term" value="P:proteolysis"/>
    <property type="evidence" value="ECO:0007669"/>
    <property type="project" value="InterPro"/>
</dbReference>
<gene>
    <name evidence="2" type="ORF">Kpho01_11000</name>
</gene>
<comment type="caution">
    <text evidence="2">The sequence shown here is derived from an EMBL/GenBank/DDBJ whole genome shotgun (WGS) entry which is preliminary data.</text>
</comment>
<dbReference type="InterPro" id="IPR050966">
    <property type="entry name" value="Glutamyl_endopeptidase"/>
</dbReference>
<dbReference type="InterPro" id="IPR018114">
    <property type="entry name" value="TRYPSIN_HIS"/>
</dbReference>
<dbReference type="InterPro" id="IPR043504">
    <property type="entry name" value="Peptidase_S1_PA_chymotrypsin"/>
</dbReference>
<keyword evidence="1" id="KW-0732">Signal</keyword>
<dbReference type="PANTHER" id="PTHR15462:SF8">
    <property type="entry name" value="SERINE PROTEASE"/>
    <property type="match status" value="1"/>
</dbReference>
<organism evidence="2 3">
    <name type="scientific">Kitasatospora phosalacinea</name>
    <dbReference type="NCBI Taxonomy" id="2065"/>
    <lineage>
        <taxon>Bacteria</taxon>
        <taxon>Bacillati</taxon>
        <taxon>Actinomycetota</taxon>
        <taxon>Actinomycetes</taxon>
        <taxon>Kitasatosporales</taxon>
        <taxon>Streptomycetaceae</taxon>
        <taxon>Kitasatospora</taxon>
    </lineage>
</organism>
<evidence type="ECO:0008006" key="4">
    <source>
        <dbReference type="Google" id="ProtNLM"/>
    </source>
</evidence>
<dbReference type="Gene3D" id="2.40.10.10">
    <property type="entry name" value="Trypsin-like serine proteases"/>
    <property type="match status" value="2"/>
</dbReference>
<evidence type="ECO:0000313" key="2">
    <source>
        <dbReference type="EMBL" id="GLW53089.1"/>
    </source>
</evidence>
<dbReference type="OrthoDB" id="3507155at2"/>
<dbReference type="AlphaFoldDB" id="A0A9W6PDN7"/>
<reference evidence="2" key="1">
    <citation type="submission" date="2023-02" db="EMBL/GenBank/DDBJ databases">
        <title>Kitasatospora phosalacinea NBRC 14362.</title>
        <authorList>
            <person name="Ichikawa N."/>
            <person name="Sato H."/>
            <person name="Tonouchi N."/>
        </authorList>
    </citation>
    <scope>NUCLEOTIDE SEQUENCE</scope>
    <source>
        <strain evidence="2">NBRC 14362</strain>
    </source>
</reference>
<dbReference type="InterPro" id="IPR009003">
    <property type="entry name" value="Peptidase_S1_PA"/>
</dbReference>
<sequence>MPRTSPRSGPSPAARAAAARAAGAAGALVLLLAAAGCGSAEQAGRAPEQTAARPAPSGPAADRVGALFVADTGGARVCTASVVHSPDRNLLITAAHCAAPDGVPLDGLVFAPGYRDGLAPHGTWPVTAVTVAPAWEDGQDEDADVAFLAVGPLDGRQVEDEVGSGAFAAGLGTGREVTVTGYPNADDAPITCRARTSPYGATQQRFDCAGFTNGTSGSPWTTDAGQVIGVIGGYQAGGASPDTSYSVAFDAHVADLYRRAASG</sequence>
<dbReference type="PANTHER" id="PTHR15462">
    <property type="entry name" value="SERINE PROTEASE"/>
    <property type="match status" value="1"/>
</dbReference>
<evidence type="ECO:0000256" key="1">
    <source>
        <dbReference type="ARBA" id="ARBA00022729"/>
    </source>
</evidence>